<dbReference type="PANTHER" id="PTHR23084:SF176">
    <property type="entry name" value="HISTONE H3 K4-SPECIFIC METHYLTRANSFERASE SET7_9 FAMILY PROTEIN"/>
    <property type="match status" value="1"/>
</dbReference>
<dbReference type="SMART" id="SM00698">
    <property type="entry name" value="MORN"/>
    <property type="match status" value="7"/>
</dbReference>
<dbReference type="Gene3D" id="2.20.110.10">
    <property type="entry name" value="Histone H3 K4-specific methyltransferase SET7/9 N-terminal domain"/>
    <property type="match status" value="4"/>
</dbReference>
<evidence type="ECO:0000313" key="4">
    <source>
        <dbReference type="EMBL" id="KAG0476488.1"/>
    </source>
</evidence>
<proteinExistence type="predicted"/>
<organism evidence="4 5">
    <name type="scientific">Vanilla planifolia</name>
    <name type="common">Vanilla</name>
    <dbReference type="NCBI Taxonomy" id="51239"/>
    <lineage>
        <taxon>Eukaryota</taxon>
        <taxon>Viridiplantae</taxon>
        <taxon>Streptophyta</taxon>
        <taxon>Embryophyta</taxon>
        <taxon>Tracheophyta</taxon>
        <taxon>Spermatophyta</taxon>
        <taxon>Magnoliopsida</taxon>
        <taxon>Liliopsida</taxon>
        <taxon>Asparagales</taxon>
        <taxon>Orchidaceae</taxon>
        <taxon>Vanilloideae</taxon>
        <taxon>Vanilleae</taxon>
        <taxon>Vanilla</taxon>
    </lineage>
</organism>
<comment type="caution">
    <text evidence="4">The sequence shown here is derived from an EMBL/GenBank/DDBJ whole genome shotgun (WGS) entry which is preliminary data.</text>
</comment>
<reference evidence="4 5" key="1">
    <citation type="journal article" date="2020" name="Nat. Food">
        <title>A phased Vanilla planifolia genome enables genetic improvement of flavour and production.</title>
        <authorList>
            <person name="Hasing T."/>
            <person name="Tang H."/>
            <person name="Brym M."/>
            <person name="Khazi F."/>
            <person name="Huang T."/>
            <person name="Chambers A.H."/>
        </authorList>
    </citation>
    <scope>NUCLEOTIDE SEQUENCE [LARGE SCALE GENOMIC DNA]</scope>
    <source>
        <tissue evidence="4">Leaf</tissue>
    </source>
</reference>
<evidence type="ECO:0000256" key="2">
    <source>
        <dbReference type="SAM" id="MobiDB-lite"/>
    </source>
</evidence>
<evidence type="ECO:0000313" key="5">
    <source>
        <dbReference type="Proteomes" id="UP000636800"/>
    </source>
</evidence>
<feature type="region of interest" description="Disordered" evidence="2">
    <location>
        <begin position="36"/>
        <end position="55"/>
    </location>
</feature>
<sequence>MEGQTSRLTRTPSSLIRSPTLRSSVHSLSALDEVGFDPEETKPHSPPTSSSTSFGRCGSGQRLAVLLLFVILLFLLSFLYFRQQAPLLGNLSLASIAIAAASIALHRSRLLLFRRQGKRSDSVRWFIGDEDGDLENPEHESKKGGVKEGVEFYSNGDFYEGEFHKGKCSGSGVYNFFGQGRYEGDWVDGQYDGYGIERWAKGSRYRGQYRLGLRHGFGVYRFYNGDSYAGVWVRGQSHGRGVQSCSDGSFYVGEFKCGVKHGFGFYHFRNGDKYGGEYFGDQIHGFGVYHFANGHCYEGSWHEGRRQGFGAYAFRRGEARTGEWDCGALRTPLPPTEPSVLRNVQSAKNAFEKAIRLPSVEEQVSKTVALANRAATAARVAAIRAVQNRINGKFCKMEA</sequence>
<dbReference type="GO" id="GO:0016020">
    <property type="term" value="C:membrane"/>
    <property type="evidence" value="ECO:0007669"/>
    <property type="project" value="UniProtKB-ARBA"/>
</dbReference>
<dbReference type="Proteomes" id="UP000636800">
    <property type="component" value="Chromosome 6"/>
</dbReference>
<dbReference type="InterPro" id="IPR003409">
    <property type="entry name" value="MORN"/>
</dbReference>
<dbReference type="SUPFAM" id="SSF82185">
    <property type="entry name" value="Histone H3 K4-specific methyltransferase SET7/9 N-terminal domain"/>
    <property type="match status" value="2"/>
</dbReference>
<feature type="region of interest" description="Disordered" evidence="2">
    <location>
        <begin position="1"/>
        <end position="21"/>
    </location>
</feature>
<keyword evidence="1" id="KW-0677">Repeat</keyword>
<accession>A0A835QRH0</accession>
<feature type="transmembrane region" description="Helical" evidence="3">
    <location>
        <begin position="87"/>
        <end position="105"/>
    </location>
</feature>
<evidence type="ECO:0000256" key="3">
    <source>
        <dbReference type="SAM" id="Phobius"/>
    </source>
</evidence>
<dbReference type="Pfam" id="PF02493">
    <property type="entry name" value="MORN"/>
    <property type="match status" value="7"/>
</dbReference>
<keyword evidence="3" id="KW-0812">Transmembrane</keyword>
<name>A0A835QRH0_VANPL</name>
<evidence type="ECO:0000256" key="1">
    <source>
        <dbReference type="ARBA" id="ARBA00022737"/>
    </source>
</evidence>
<keyword evidence="5" id="KW-1185">Reference proteome</keyword>
<feature type="transmembrane region" description="Helical" evidence="3">
    <location>
        <begin position="63"/>
        <end position="81"/>
    </location>
</feature>
<keyword evidence="3" id="KW-0472">Membrane</keyword>
<gene>
    <name evidence="4" type="ORF">HPP92_013329</name>
</gene>
<dbReference type="OrthoDB" id="2143914at2759"/>
<dbReference type="AlphaFoldDB" id="A0A835QRH0"/>
<keyword evidence="3" id="KW-1133">Transmembrane helix</keyword>
<dbReference type="EMBL" id="JADCNL010000006">
    <property type="protein sequence ID" value="KAG0476488.1"/>
    <property type="molecule type" value="Genomic_DNA"/>
</dbReference>
<protein>
    <submittedName>
        <fullName evidence="4">Uncharacterized protein</fullName>
    </submittedName>
</protein>
<dbReference type="FunFam" id="2.20.110.10:FF:000002">
    <property type="entry name" value="Phosphatidylinositol 4-phosphate 5-kinase 8"/>
    <property type="match status" value="3"/>
</dbReference>
<dbReference type="PANTHER" id="PTHR23084">
    <property type="entry name" value="PHOSPHATIDYLINOSITOL-4-PHOSPHATE 5-KINASE RELATED"/>
    <property type="match status" value="1"/>
</dbReference>